<feature type="transmembrane region" description="Helical" evidence="1">
    <location>
        <begin position="121"/>
        <end position="143"/>
    </location>
</feature>
<dbReference type="EMBL" id="LTAZ01000004">
    <property type="protein sequence ID" value="KYH26304.1"/>
    <property type="molecule type" value="Genomic_DNA"/>
</dbReference>
<evidence type="ECO:0000256" key="1">
    <source>
        <dbReference type="SAM" id="Phobius"/>
    </source>
</evidence>
<feature type="transmembrane region" description="Helical" evidence="1">
    <location>
        <begin position="67"/>
        <end position="86"/>
    </location>
</feature>
<sequence>MDLTAIDALIENESRNAIAAWLLTGFVVVVAGGSLLVGDLLWAGFAVCVGALAVLPALAFRTRRVTLPWEVLALASAPLLVRTFGSGEVSEFATYISVAAIALLVAVELQVFTPVKMTSGFAVVFVVIATMATAGAWAVVRWIADLYLATGFLESEEALMWEFVASTAAGLVAGVVFELYFRRRSRAIERRVEGEAL</sequence>
<dbReference type="AlphaFoldDB" id="A0A151AFF2"/>
<feature type="transmembrane region" description="Helical" evidence="1">
    <location>
        <begin position="92"/>
        <end position="109"/>
    </location>
</feature>
<evidence type="ECO:0000313" key="2">
    <source>
        <dbReference type="EMBL" id="KYH26304.1"/>
    </source>
</evidence>
<name>A0A151AFF2_9EURY</name>
<accession>A0A151AFF2</accession>
<dbReference type="PATRIC" id="fig|1008153.3.peg.1412"/>
<feature type="transmembrane region" description="Helical" evidence="1">
    <location>
        <begin position="42"/>
        <end position="60"/>
    </location>
</feature>
<organism evidence="2 3">
    <name type="scientific">Halalkalicoccus paucihalophilus</name>
    <dbReference type="NCBI Taxonomy" id="1008153"/>
    <lineage>
        <taxon>Archaea</taxon>
        <taxon>Methanobacteriati</taxon>
        <taxon>Methanobacteriota</taxon>
        <taxon>Stenosarchaea group</taxon>
        <taxon>Halobacteria</taxon>
        <taxon>Halobacteriales</taxon>
        <taxon>Halococcaceae</taxon>
        <taxon>Halalkalicoccus</taxon>
    </lineage>
</organism>
<dbReference type="OrthoDB" id="342532at2157"/>
<feature type="transmembrane region" description="Helical" evidence="1">
    <location>
        <begin position="163"/>
        <end position="181"/>
    </location>
</feature>
<evidence type="ECO:0000313" key="3">
    <source>
        <dbReference type="Proteomes" id="UP000075321"/>
    </source>
</evidence>
<gene>
    <name evidence="2" type="ORF">HAPAU_14010</name>
</gene>
<dbReference type="Proteomes" id="UP000075321">
    <property type="component" value="Unassembled WGS sequence"/>
</dbReference>
<protein>
    <submittedName>
        <fullName evidence="2">Uncharacterized protein</fullName>
    </submittedName>
</protein>
<comment type="caution">
    <text evidence="2">The sequence shown here is derived from an EMBL/GenBank/DDBJ whole genome shotgun (WGS) entry which is preliminary data.</text>
</comment>
<keyword evidence="3" id="KW-1185">Reference proteome</keyword>
<keyword evidence="1" id="KW-0812">Transmembrane</keyword>
<keyword evidence="1" id="KW-0472">Membrane</keyword>
<feature type="transmembrane region" description="Helical" evidence="1">
    <location>
        <begin position="18"/>
        <end position="36"/>
    </location>
</feature>
<reference evidence="2 3" key="1">
    <citation type="submission" date="2016-02" db="EMBL/GenBank/DDBJ databases">
        <title>Genome sequence of Halalkalicoccus paucihalophilus DSM 24557.</title>
        <authorList>
            <person name="Poehlein A."/>
            <person name="Daniel R."/>
        </authorList>
    </citation>
    <scope>NUCLEOTIDE SEQUENCE [LARGE SCALE GENOMIC DNA]</scope>
    <source>
        <strain evidence="2 3">DSM 24557</strain>
    </source>
</reference>
<dbReference type="RefSeq" id="WP_066380921.1">
    <property type="nucleotide sequence ID" value="NZ_LTAZ01000004.1"/>
</dbReference>
<keyword evidence="1" id="KW-1133">Transmembrane helix</keyword>
<proteinExistence type="predicted"/>